<organism evidence="1 2">
    <name type="scientific">Magallana gigas</name>
    <name type="common">Pacific oyster</name>
    <name type="synonym">Crassostrea gigas</name>
    <dbReference type="NCBI Taxonomy" id="29159"/>
    <lineage>
        <taxon>Eukaryota</taxon>
        <taxon>Metazoa</taxon>
        <taxon>Spiralia</taxon>
        <taxon>Lophotrochozoa</taxon>
        <taxon>Mollusca</taxon>
        <taxon>Bivalvia</taxon>
        <taxon>Autobranchia</taxon>
        <taxon>Pteriomorphia</taxon>
        <taxon>Ostreida</taxon>
        <taxon>Ostreoidea</taxon>
        <taxon>Ostreidae</taxon>
        <taxon>Magallana</taxon>
    </lineage>
</organism>
<dbReference type="Gene3D" id="3.30.110.10">
    <property type="entry name" value="Translation initiation factor 3 (IF-3), C-terminal domain"/>
    <property type="match status" value="1"/>
</dbReference>
<dbReference type="EnsemblMetazoa" id="G27629.1">
    <property type="protein sequence ID" value="G27629.1:cds"/>
    <property type="gene ID" value="G27629"/>
</dbReference>
<keyword evidence="2" id="KW-1185">Reference proteome</keyword>
<dbReference type="SUPFAM" id="SSF55200">
    <property type="entry name" value="Translation initiation factor IF3, C-terminal domain"/>
    <property type="match status" value="1"/>
</dbReference>
<accession>A0A8W8LDZ0</accession>
<protein>
    <recommendedName>
        <fullName evidence="3">Translation initiation factor IF-3</fullName>
    </recommendedName>
</protein>
<evidence type="ECO:0000313" key="2">
    <source>
        <dbReference type="Proteomes" id="UP000005408"/>
    </source>
</evidence>
<dbReference type="EnsemblMetazoa" id="G27629.2">
    <property type="protein sequence ID" value="G27629.2:cds"/>
    <property type="gene ID" value="G27629"/>
</dbReference>
<evidence type="ECO:0000313" key="1">
    <source>
        <dbReference type="EnsemblMetazoa" id="G27629.2:cds"/>
    </source>
</evidence>
<sequence>MKLFDDTDEVVDNEISRIDARKEARKRKMKLAILTDPKTNNPIAFKLMTPDQFKIYTTGKTTKEFKIKTGCSDHDLQRTIDKIEKVLQKGHPITLKIGIKKYETDETLKGQMESNLKDTFRRMGYEIGHTSSNFISIKPKNT</sequence>
<reference evidence="1" key="1">
    <citation type="submission" date="2022-08" db="UniProtKB">
        <authorList>
            <consortium name="EnsemblMetazoa"/>
        </authorList>
    </citation>
    <scope>IDENTIFICATION</scope>
    <source>
        <strain evidence="1">05x7-T-G4-1.051#20</strain>
    </source>
</reference>
<evidence type="ECO:0008006" key="3">
    <source>
        <dbReference type="Google" id="ProtNLM"/>
    </source>
</evidence>
<dbReference type="Proteomes" id="UP000005408">
    <property type="component" value="Unassembled WGS sequence"/>
</dbReference>
<dbReference type="AlphaFoldDB" id="A0A8W8LDZ0"/>
<name>A0A8W8LDZ0_MAGGI</name>
<dbReference type="InterPro" id="IPR036788">
    <property type="entry name" value="T_IF-3_C_sf"/>
</dbReference>
<dbReference type="GO" id="GO:0006413">
    <property type="term" value="P:translational initiation"/>
    <property type="evidence" value="ECO:0007669"/>
    <property type="project" value="InterPro"/>
</dbReference>
<proteinExistence type="predicted"/>